<dbReference type="EMBL" id="RZTZ01000017">
    <property type="protein sequence ID" value="RVT57404.1"/>
    <property type="molecule type" value="Genomic_DNA"/>
</dbReference>
<evidence type="ECO:0000313" key="2">
    <source>
        <dbReference type="Proteomes" id="UP000288024"/>
    </source>
</evidence>
<dbReference type="AlphaFoldDB" id="A0A437K4E0"/>
<keyword evidence="2" id="KW-1185">Reference proteome</keyword>
<organism evidence="1 2">
    <name type="scientific">Niallia taxi</name>
    <dbReference type="NCBI Taxonomy" id="2499688"/>
    <lineage>
        <taxon>Bacteria</taxon>
        <taxon>Bacillati</taxon>
        <taxon>Bacillota</taxon>
        <taxon>Bacilli</taxon>
        <taxon>Bacillales</taxon>
        <taxon>Bacillaceae</taxon>
        <taxon>Niallia</taxon>
    </lineage>
</organism>
<proteinExistence type="predicted"/>
<gene>
    <name evidence="1" type="ORF">EM808_24575</name>
</gene>
<dbReference type="RefSeq" id="WP_127741836.1">
    <property type="nucleotide sequence ID" value="NZ_RZTZ01000017.1"/>
</dbReference>
<protein>
    <submittedName>
        <fullName evidence="1">HK97 gp10 family phage protein</fullName>
    </submittedName>
</protein>
<comment type="caution">
    <text evidence="1">The sequence shown here is derived from an EMBL/GenBank/DDBJ whole genome shotgun (WGS) entry which is preliminary data.</text>
</comment>
<name>A0A437K4E0_9BACI</name>
<reference evidence="1 2" key="1">
    <citation type="submission" date="2019-01" db="EMBL/GenBank/DDBJ databases">
        <title>Bacillus sp. M5HDSG1-1, whole genome shotgun sequence.</title>
        <authorList>
            <person name="Tuo L."/>
        </authorList>
    </citation>
    <scope>NUCLEOTIDE SEQUENCE [LARGE SCALE GENOMIC DNA]</scope>
    <source>
        <strain evidence="1 2">M5HDSG1-1</strain>
    </source>
</reference>
<evidence type="ECO:0000313" key="1">
    <source>
        <dbReference type="EMBL" id="RVT57404.1"/>
    </source>
</evidence>
<sequence length="114" mass="13137">MNVQIRIQGVNRVISALAYDGLKRDIANTTEAYTRKAANESAGMAPVKDGKLRNSIVASPEQIDETHWQYGSDVEYARKQEYEHKTQKAFIRKSVWNNETPYREKIRDHVRDLG</sequence>
<accession>A0A437K4E0</accession>
<dbReference type="Proteomes" id="UP000288024">
    <property type="component" value="Unassembled WGS sequence"/>
</dbReference>